<evidence type="ECO:0000313" key="1">
    <source>
        <dbReference type="EMBL" id="MCH7322970.1"/>
    </source>
</evidence>
<proteinExistence type="predicted"/>
<dbReference type="EMBL" id="JAKZFC010000005">
    <property type="protein sequence ID" value="MCH7322970.1"/>
    <property type="molecule type" value="Genomic_DNA"/>
</dbReference>
<name>A0ABS9UF32_9BACL</name>
<gene>
    <name evidence="1" type="ORF">LZ480_13910</name>
</gene>
<dbReference type="RefSeq" id="WP_241370134.1">
    <property type="nucleotide sequence ID" value="NZ_JAKZFC010000005.1"/>
</dbReference>
<evidence type="ECO:0000313" key="2">
    <source>
        <dbReference type="Proteomes" id="UP001316087"/>
    </source>
</evidence>
<organism evidence="1 2">
    <name type="scientific">Solibacillus palustris</name>
    <dbReference type="NCBI Taxonomy" id="2908203"/>
    <lineage>
        <taxon>Bacteria</taxon>
        <taxon>Bacillati</taxon>
        <taxon>Bacillota</taxon>
        <taxon>Bacilli</taxon>
        <taxon>Bacillales</taxon>
        <taxon>Caryophanaceae</taxon>
        <taxon>Solibacillus</taxon>
    </lineage>
</organism>
<accession>A0ABS9UF32</accession>
<sequence>MPLNYSSYQEIDPFYMTLFERLWDQYSPELPPLPTDIQNENNTKAAVFNIWVNYYQVKKYLFIKFEKNFLHAYDEHLANRLKISTPEQLQTILQSYRTKHHHAFLYCYFLALHAFNELTIFVNQHEEIDPPMLKKYNYYYLTDTDYEPHDEVFRIMKILTFEFLQVHLTVQKCERMHFFAYNDIQPYLKGC</sequence>
<keyword evidence="2" id="KW-1185">Reference proteome</keyword>
<protein>
    <submittedName>
        <fullName evidence="1">Uncharacterized protein</fullName>
    </submittedName>
</protein>
<reference evidence="1 2" key="1">
    <citation type="submission" date="2022-03" db="EMBL/GenBank/DDBJ databases">
        <authorList>
            <person name="Jo J.-H."/>
            <person name="Im W.-T."/>
        </authorList>
    </citation>
    <scope>NUCLEOTIDE SEQUENCE [LARGE SCALE GENOMIC DNA]</scope>
    <source>
        <strain evidence="1 2">MA9</strain>
    </source>
</reference>
<dbReference type="Proteomes" id="UP001316087">
    <property type="component" value="Unassembled WGS sequence"/>
</dbReference>
<comment type="caution">
    <text evidence="1">The sequence shown here is derived from an EMBL/GenBank/DDBJ whole genome shotgun (WGS) entry which is preliminary data.</text>
</comment>